<dbReference type="KEGG" id="ndk:I601_3535"/>
<dbReference type="EMBL" id="CP015079">
    <property type="protein sequence ID" value="ANH39941.1"/>
    <property type="molecule type" value="Genomic_DNA"/>
</dbReference>
<keyword evidence="2" id="KW-0472">Membrane</keyword>
<dbReference type="Proteomes" id="UP000077868">
    <property type="component" value="Chromosome"/>
</dbReference>
<feature type="transmembrane region" description="Helical" evidence="2">
    <location>
        <begin position="12"/>
        <end position="32"/>
    </location>
</feature>
<feature type="transmembrane region" description="Helical" evidence="2">
    <location>
        <begin position="108"/>
        <end position="126"/>
    </location>
</feature>
<dbReference type="STRING" id="1300347.I601_3535"/>
<organism evidence="3 4">
    <name type="scientific">Nocardioides dokdonensis FR1436</name>
    <dbReference type="NCBI Taxonomy" id="1300347"/>
    <lineage>
        <taxon>Bacteria</taxon>
        <taxon>Bacillati</taxon>
        <taxon>Actinomycetota</taxon>
        <taxon>Actinomycetes</taxon>
        <taxon>Propionibacteriales</taxon>
        <taxon>Nocardioidaceae</taxon>
        <taxon>Nocardioides</taxon>
    </lineage>
</organism>
<keyword evidence="4" id="KW-1185">Reference proteome</keyword>
<keyword evidence="2" id="KW-0812">Transmembrane</keyword>
<evidence type="ECO:0000313" key="4">
    <source>
        <dbReference type="Proteomes" id="UP000077868"/>
    </source>
</evidence>
<feature type="compositionally biased region" description="Low complexity" evidence="1">
    <location>
        <begin position="185"/>
        <end position="208"/>
    </location>
</feature>
<dbReference type="AlphaFoldDB" id="A0A1A9GR41"/>
<proteinExistence type="predicted"/>
<protein>
    <submittedName>
        <fullName evidence="3">Uncharacterized protein</fullName>
    </submittedName>
</protein>
<feature type="compositionally biased region" description="Low complexity" evidence="1">
    <location>
        <begin position="138"/>
        <end position="148"/>
    </location>
</feature>
<dbReference type="PATRIC" id="fig|1300347.3.peg.3545"/>
<gene>
    <name evidence="3" type="ORF">I601_3535</name>
</gene>
<feature type="transmembrane region" description="Helical" evidence="2">
    <location>
        <begin position="38"/>
        <end position="56"/>
    </location>
</feature>
<sequence>MTEKTHRLEIDWLKTVAGALAAISSAVLLSTLGAAGTIAGAAIGSVVLSTGSAIYSQGLARSRERLARAQSTALRRVGVSRADVEALVDEPDRLPWRERLARLPWKRIGLYAAGFFLAAVVAISAFEVIAGRSVASYTGGDDNTGDTTFSKLVGGGSDTPDDEPTGPGERPEDSDPDAPAPTTPQPDDTSSGTPEESSSPAPETSTSPTPEPVDPVVPTDPVPSAPTVAPQE</sequence>
<evidence type="ECO:0000256" key="2">
    <source>
        <dbReference type="SAM" id="Phobius"/>
    </source>
</evidence>
<feature type="compositionally biased region" description="Pro residues" evidence="1">
    <location>
        <begin position="209"/>
        <end position="224"/>
    </location>
</feature>
<keyword evidence="2" id="KW-1133">Transmembrane helix</keyword>
<feature type="region of interest" description="Disordered" evidence="1">
    <location>
        <begin position="136"/>
        <end position="232"/>
    </location>
</feature>
<dbReference type="OrthoDB" id="3791021at2"/>
<evidence type="ECO:0000256" key="1">
    <source>
        <dbReference type="SAM" id="MobiDB-lite"/>
    </source>
</evidence>
<accession>A0A1A9GR41</accession>
<evidence type="ECO:0000313" key="3">
    <source>
        <dbReference type="EMBL" id="ANH39941.1"/>
    </source>
</evidence>
<name>A0A1A9GR41_9ACTN</name>
<reference evidence="3 4" key="1">
    <citation type="submission" date="2016-03" db="EMBL/GenBank/DDBJ databases">
        <title>Complete genome sequence of a soil Actinobacterium, Nocardioides dokdonensis FR1436.</title>
        <authorList>
            <person name="Kwon S.-K."/>
            <person name="Kim K."/>
            <person name="Kim J.F."/>
        </authorList>
    </citation>
    <scope>NUCLEOTIDE SEQUENCE [LARGE SCALE GENOMIC DNA]</scope>
    <source>
        <strain evidence="3 4">FR1436</strain>
    </source>
</reference>
<dbReference type="RefSeq" id="WP_068112575.1">
    <property type="nucleotide sequence ID" value="NZ_CP015079.1"/>
</dbReference>